<evidence type="ECO:0000313" key="2">
    <source>
        <dbReference type="EMBL" id="RWU04821.1"/>
    </source>
</evidence>
<keyword evidence="3" id="KW-1185">Reference proteome</keyword>
<dbReference type="InterPro" id="IPR012334">
    <property type="entry name" value="Pectin_lyas_fold"/>
</dbReference>
<dbReference type="OrthoDB" id="6475864at2"/>
<dbReference type="SMART" id="SM00710">
    <property type="entry name" value="PbH1"/>
    <property type="match status" value="6"/>
</dbReference>
<dbReference type="EMBL" id="SAYW01000006">
    <property type="protein sequence ID" value="RWU04821.1"/>
    <property type="molecule type" value="Genomic_DNA"/>
</dbReference>
<reference evidence="2 3" key="1">
    <citation type="submission" date="2018-06" db="EMBL/GenBank/DDBJ databases">
        <title>Pedobacter endophyticus sp. nov., an endophytic bacterium isolated from a leaf of Triticum aestivum.</title>
        <authorList>
            <person name="Zhang L."/>
        </authorList>
    </citation>
    <scope>NUCLEOTIDE SEQUENCE [LARGE SCALE GENOMIC DNA]</scope>
    <source>
        <strain evidence="2 3">CM134L-2</strain>
    </source>
</reference>
<dbReference type="AlphaFoldDB" id="A0A443YM51"/>
<evidence type="ECO:0000256" key="1">
    <source>
        <dbReference type="SAM" id="SignalP"/>
    </source>
</evidence>
<dbReference type="Pfam" id="PF14592">
    <property type="entry name" value="Chondroitinas_B"/>
    <property type="match status" value="1"/>
</dbReference>
<gene>
    <name evidence="2" type="ORF">DPV69_16775</name>
</gene>
<dbReference type="Gene3D" id="2.160.20.10">
    <property type="entry name" value="Single-stranded right-handed beta-helix, Pectin lyase-like"/>
    <property type="match status" value="2"/>
</dbReference>
<name>A0A443YM51_9SPHI</name>
<proteinExistence type="predicted"/>
<dbReference type="CDD" id="cd14251">
    <property type="entry name" value="PL-6"/>
    <property type="match status" value="1"/>
</dbReference>
<dbReference type="InterPro" id="IPR006626">
    <property type="entry name" value="PbH1"/>
</dbReference>
<organism evidence="2 3">
    <name type="scientific">Pedobacter chitinilyticus</name>
    <dbReference type="NCBI Taxonomy" id="2233776"/>
    <lineage>
        <taxon>Bacteria</taxon>
        <taxon>Pseudomonadati</taxon>
        <taxon>Bacteroidota</taxon>
        <taxon>Sphingobacteriia</taxon>
        <taxon>Sphingobacteriales</taxon>
        <taxon>Sphingobacteriaceae</taxon>
        <taxon>Pedobacter</taxon>
    </lineage>
</organism>
<evidence type="ECO:0000313" key="3">
    <source>
        <dbReference type="Proteomes" id="UP000284120"/>
    </source>
</evidence>
<dbReference type="RefSeq" id="WP_113648569.1">
    <property type="nucleotide sequence ID" value="NZ_QMHN01000006.1"/>
</dbReference>
<feature type="signal peptide" evidence="1">
    <location>
        <begin position="1"/>
        <end position="20"/>
    </location>
</feature>
<feature type="chain" id="PRO_5019002828" evidence="1">
    <location>
        <begin position="21"/>
        <end position="774"/>
    </location>
</feature>
<dbReference type="SUPFAM" id="SSF51126">
    <property type="entry name" value="Pectin lyase-like"/>
    <property type="match status" value="2"/>
</dbReference>
<dbReference type="InterPro" id="IPR039513">
    <property type="entry name" value="PL-6"/>
</dbReference>
<sequence length="774" mass="85157">MTKFPISFLALLFIASLTKAADVLVSTPQELKSAVAKAKPGDVILLKNKVWNDVQLVVSGKGTKEKPIWVKPENGDKVQISGKSNLKIGGEFIIIKGLHFKSGYSPKDHVVNFRIDNDNLANNCRITQFAIEDFSQPERFKGDSWVTLWGKNNRVDHCTFTNKLNAGPVIIAELNDERSQQNYHSIDSNYFNGRQRFGSNGGETIRIGVSRYSLTASKTQIVHNLFERCNGEVEIVSIKSGENNISFNTFVECEGSLVLRHGSKNVVQGNLFLGNNKPFTGGVRVINPGHHVFDNVFKDLKGTAFRSPLAVMNGVPNSLINRYYQVVDAKIERNTFINCEPSLFGTGKDAERTLSPQSVIFSKNLLVQPVKALYVDENKDGGIAIKDNALQGDLPTQEGFVNKKTTNVTINGISFPYLADYGAPLKKMKFVQKKDVGASWYQQEIKAVNTQPKIVKISAKESNSIQRAIAKLSDGDIIELTDTGFYSVDDEIIVDKSITIRAAAELKSKPILVNGSSKTLPAFITIDNGATLKVSGIAFKGAYGSGGDVRCGIRSTELPMNKPYKAFIDRCEFYDYNEGSFAGFKGSKSTLADSLVITNSLFRNISGTGINLAEERDDKGIYGAEYTVVKNCVFTNILGSAINVYRGGNDESTLGPFVTIENCTINEVDNREQGSALRLLGAQYARVLHTNFVNSGQGGRSLEFREFRWDDILVDHCNFYQSGKVDTYYNKALGKQIFEIKPEFVNIKEFNFNLKDGSALSSKTKAAGGVGASL</sequence>
<dbReference type="Proteomes" id="UP000284120">
    <property type="component" value="Unassembled WGS sequence"/>
</dbReference>
<accession>A0A443YM51</accession>
<comment type="caution">
    <text evidence="2">The sequence shown here is derived from an EMBL/GenBank/DDBJ whole genome shotgun (WGS) entry which is preliminary data.</text>
</comment>
<keyword evidence="2" id="KW-0675">Receptor</keyword>
<dbReference type="InterPro" id="IPR011050">
    <property type="entry name" value="Pectin_lyase_fold/virulence"/>
</dbReference>
<keyword evidence="1" id="KW-0732">Signal</keyword>
<protein>
    <submittedName>
        <fullName evidence="2">TonB-dependent receptor</fullName>
    </submittedName>
</protein>